<dbReference type="RefSeq" id="WP_139228738.1">
    <property type="nucleotide sequence ID" value="NZ_FOND01000001.1"/>
</dbReference>
<keyword evidence="4" id="KW-1185">Reference proteome</keyword>
<keyword evidence="2" id="KW-1133">Transmembrane helix</keyword>
<accession>A0A1I1WJH8</accession>
<gene>
    <name evidence="3" type="ORF">SAMN05216574_101411</name>
</gene>
<keyword evidence="2" id="KW-0812">Transmembrane</keyword>
<reference evidence="4" key="1">
    <citation type="submission" date="2016-10" db="EMBL/GenBank/DDBJ databases">
        <authorList>
            <person name="Varghese N."/>
            <person name="Submissions S."/>
        </authorList>
    </citation>
    <scope>NUCLEOTIDE SEQUENCE [LARGE SCALE GENOMIC DNA]</scope>
    <source>
        <strain evidence="4">DSM 46838</strain>
    </source>
</reference>
<feature type="region of interest" description="Disordered" evidence="1">
    <location>
        <begin position="35"/>
        <end position="72"/>
    </location>
</feature>
<name>A0A1I1WJH8_9ACTN</name>
<dbReference type="EMBL" id="FOND01000001">
    <property type="protein sequence ID" value="SFD95364.1"/>
    <property type="molecule type" value="Genomic_DNA"/>
</dbReference>
<protein>
    <submittedName>
        <fullName evidence="3">Uncharacterized protein</fullName>
    </submittedName>
</protein>
<feature type="transmembrane region" description="Helical" evidence="2">
    <location>
        <begin position="103"/>
        <end position="122"/>
    </location>
</feature>
<feature type="transmembrane region" description="Helical" evidence="2">
    <location>
        <begin position="6"/>
        <end position="32"/>
    </location>
</feature>
<dbReference type="OrthoDB" id="5195061at2"/>
<evidence type="ECO:0000256" key="2">
    <source>
        <dbReference type="SAM" id="Phobius"/>
    </source>
</evidence>
<dbReference type="AlphaFoldDB" id="A0A1I1WJH8"/>
<feature type="region of interest" description="Disordered" evidence="1">
    <location>
        <begin position="127"/>
        <end position="147"/>
    </location>
</feature>
<feature type="region of interest" description="Disordered" evidence="1">
    <location>
        <begin position="266"/>
        <end position="303"/>
    </location>
</feature>
<organism evidence="3 4">
    <name type="scientific">Blastococcus tunisiensis</name>
    <dbReference type="NCBI Taxonomy" id="1798228"/>
    <lineage>
        <taxon>Bacteria</taxon>
        <taxon>Bacillati</taxon>
        <taxon>Actinomycetota</taxon>
        <taxon>Actinomycetes</taxon>
        <taxon>Geodermatophilales</taxon>
        <taxon>Geodermatophilaceae</taxon>
        <taxon>Blastococcus</taxon>
    </lineage>
</organism>
<sequence>METPGAAAPWLVLGLVLGALLPLLAALAGAALRRRGAPGGSPGDAPPAGAPVDDLPGFLEAPPGSAPAAPVRGAGWAPLGGAPAPAAPLPPRVRRERTGSREVLVGMALAAVLLVGAAAAVATGRAPDGAAAEGTRPGPTTPSAGAGARSVTAELVFEGLVLERHPVGVTVAVPRVRLTAGGGRATADVELVTFNCLRGDAPPDPAAAGCTRSVTEHAQLSGPELDVRLEGGVLRVSGAFPTWRRPTGSPPVATGRVYDLAVTAAPRDGRAGDGPEAAAGLLELGDERARTRDDGASTISYAG</sequence>
<evidence type="ECO:0000313" key="3">
    <source>
        <dbReference type="EMBL" id="SFD95364.1"/>
    </source>
</evidence>
<feature type="compositionally biased region" description="Basic and acidic residues" evidence="1">
    <location>
        <begin position="285"/>
        <end position="295"/>
    </location>
</feature>
<dbReference type="Proteomes" id="UP000198589">
    <property type="component" value="Unassembled WGS sequence"/>
</dbReference>
<dbReference type="STRING" id="1798228.SAMN05216574_101411"/>
<keyword evidence="2" id="KW-0472">Membrane</keyword>
<evidence type="ECO:0000256" key="1">
    <source>
        <dbReference type="SAM" id="MobiDB-lite"/>
    </source>
</evidence>
<evidence type="ECO:0000313" key="4">
    <source>
        <dbReference type="Proteomes" id="UP000198589"/>
    </source>
</evidence>
<proteinExistence type="predicted"/>